<accession>A0ACA9R3P2</accession>
<keyword evidence="2" id="KW-1185">Reference proteome</keyword>
<organism evidence="1 2">
    <name type="scientific">Acaulospora colombiana</name>
    <dbReference type="NCBI Taxonomy" id="27376"/>
    <lineage>
        <taxon>Eukaryota</taxon>
        <taxon>Fungi</taxon>
        <taxon>Fungi incertae sedis</taxon>
        <taxon>Mucoromycota</taxon>
        <taxon>Glomeromycotina</taxon>
        <taxon>Glomeromycetes</taxon>
        <taxon>Diversisporales</taxon>
        <taxon>Acaulosporaceae</taxon>
        <taxon>Acaulospora</taxon>
    </lineage>
</organism>
<dbReference type="Proteomes" id="UP000789525">
    <property type="component" value="Unassembled WGS sequence"/>
</dbReference>
<protein>
    <submittedName>
        <fullName evidence="1">14569_t:CDS:1</fullName>
    </submittedName>
</protein>
<feature type="non-terminal residue" evidence="1">
    <location>
        <position position="1"/>
    </location>
</feature>
<proteinExistence type="predicted"/>
<sequence length="174" mass="19181">LATTTFPNPHGVPTQFASASTAGVSNSMGDLGKDAPVALSPQYSLPATRLAHYWFEEGDQKPTVLPGADRSVFWTRPHETRADSPPMRNLLAYMTRVPRQRHFDKSRGETELDAAFLDSYDSSTADDSYIDLMTAADDPSSSQDDRRLKQLRLIQDFIEAVQLGTPNAAFDESS</sequence>
<dbReference type="EMBL" id="CAJVPT010067942">
    <property type="protein sequence ID" value="CAG8775740.1"/>
    <property type="molecule type" value="Genomic_DNA"/>
</dbReference>
<name>A0ACA9R3P2_9GLOM</name>
<gene>
    <name evidence="1" type="ORF">ACOLOM_LOCUS14075</name>
</gene>
<feature type="non-terminal residue" evidence="1">
    <location>
        <position position="174"/>
    </location>
</feature>
<reference evidence="1" key="1">
    <citation type="submission" date="2021-06" db="EMBL/GenBank/DDBJ databases">
        <authorList>
            <person name="Kallberg Y."/>
            <person name="Tangrot J."/>
            <person name="Rosling A."/>
        </authorList>
    </citation>
    <scope>NUCLEOTIDE SEQUENCE</scope>
    <source>
        <strain evidence="1">CL356</strain>
    </source>
</reference>
<comment type="caution">
    <text evidence="1">The sequence shown here is derived from an EMBL/GenBank/DDBJ whole genome shotgun (WGS) entry which is preliminary data.</text>
</comment>
<evidence type="ECO:0000313" key="2">
    <source>
        <dbReference type="Proteomes" id="UP000789525"/>
    </source>
</evidence>
<evidence type="ECO:0000313" key="1">
    <source>
        <dbReference type="EMBL" id="CAG8775740.1"/>
    </source>
</evidence>